<dbReference type="Proteomes" id="UP001165444">
    <property type="component" value="Unassembled WGS sequence"/>
</dbReference>
<dbReference type="InterPro" id="IPR012338">
    <property type="entry name" value="Beta-lactam/transpept-like"/>
</dbReference>
<evidence type="ECO:0000256" key="2">
    <source>
        <dbReference type="ARBA" id="ARBA00005336"/>
    </source>
</evidence>
<accession>A0ABT0C522</accession>
<evidence type="ECO:0000256" key="5">
    <source>
        <dbReference type="ARBA" id="ARBA00023295"/>
    </source>
</evidence>
<evidence type="ECO:0000256" key="4">
    <source>
        <dbReference type="ARBA" id="ARBA00022801"/>
    </source>
</evidence>
<evidence type="ECO:0000256" key="3">
    <source>
        <dbReference type="ARBA" id="ARBA00012663"/>
    </source>
</evidence>
<dbReference type="InterPro" id="IPR001764">
    <property type="entry name" value="Glyco_hydro_3_N"/>
</dbReference>
<gene>
    <name evidence="9" type="ORF">MUN53_16080</name>
</gene>
<evidence type="ECO:0000313" key="9">
    <source>
        <dbReference type="EMBL" id="MCJ2382108.1"/>
    </source>
</evidence>
<dbReference type="Pfam" id="PF00933">
    <property type="entry name" value="Glyco_hydro_3"/>
    <property type="match status" value="1"/>
</dbReference>
<name>A0ABT0C522_9BACT</name>
<keyword evidence="10" id="KW-1185">Reference proteome</keyword>
<feature type="domain" description="Glycoside hydrolase family 3 N-terminal" evidence="8">
    <location>
        <begin position="47"/>
        <end position="361"/>
    </location>
</feature>
<keyword evidence="6" id="KW-0732">Signal</keyword>
<dbReference type="Gene3D" id="3.40.710.10">
    <property type="entry name" value="DD-peptidase/beta-lactamase superfamily"/>
    <property type="match status" value="1"/>
</dbReference>
<feature type="domain" description="Beta-lactamase-related" evidence="7">
    <location>
        <begin position="588"/>
        <end position="942"/>
    </location>
</feature>
<dbReference type="PRINTS" id="PR00133">
    <property type="entry name" value="GLHYDRLASE3"/>
</dbReference>
<evidence type="ECO:0000256" key="6">
    <source>
        <dbReference type="SAM" id="SignalP"/>
    </source>
</evidence>
<dbReference type="InterPro" id="IPR050226">
    <property type="entry name" value="NagZ_Beta-hexosaminidase"/>
</dbReference>
<dbReference type="InterPro" id="IPR001466">
    <property type="entry name" value="Beta-lactam-related"/>
</dbReference>
<dbReference type="InterPro" id="IPR036962">
    <property type="entry name" value="Glyco_hydro_3_N_sf"/>
</dbReference>
<feature type="chain" id="PRO_5047410434" description="beta-N-acetylhexosaminidase" evidence="6">
    <location>
        <begin position="20"/>
        <end position="966"/>
    </location>
</feature>
<dbReference type="RefSeq" id="WP_243326462.1">
    <property type="nucleotide sequence ID" value="NZ_JAKZMM010000057.1"/>
</dbReference>
<dbReference type="InterPro" id="IPR036881">
    <property type="entry name" value="Glyco_hydro_3_C_sf"/>
</dbReference>
<proteinExistence type="inferred from homology"/>
<reference evidence="9 10" key="1">
    <citation type="submission" date="2022-03" db="EMBL/GenBank/DDBJ databases">
        <title>Parabacteroides sp. nov. isolated from swine feces.</title>
        <authorList>
            <person name="Bak J.E."/>
        </authorList>
    </citation>
    <scope>NUCLEOTIDE SEQUENCE [LARGE SCALE GENOMIC DNA]</scope>
    <source>
        <strain evidence="9 10">AGMB00274</strain>
    </source>
</reference>
<comment type="similarity">
    <text evidence="2">Belongs to the glycosyl hydrolase 3 family.</text>
</comment>
<dbReference type="PANTHER" id="PTHR30480">
    <property type="entry name" value="BETA-HEXOSAMINIDASE-RELATED"/>
    <property type="match status" value="1"/>
</dbReference>
<comment type="caution">
    <text evidence="9">The sequence shown here is derived from an EMBL/GenBank/DDBJ whole genome shotgun (WGS) entry which is preliminary data.</text>
</comment>
<evidence type="ECO:0000259" key="8">
    <source>
        <dbReference type="Pfam" id="PF00933"/>
    </source>
</evidence>
<organism evidence="9 10">
    <name type="scientific">Parabacteroides faecalis</name>
    <dbReference type="NCBI Taxonomy" id="2924040"/>
    <lineage>
        <taxon>Bacteria</taxon>
        <taxon>Pseudomonadati</taxon>
        <taxon>Bacteroidota</taxon>
        <taxon>Bacteroidia</taxon>
        <taxon>Bacteroidales</taxon>
        <taxon>Tannerellaceae</taxon>
        <taxon>Parabacteroides</taxon>
    </lineage>
</organism>
<dbReference type="PANTHER" id="PTHR30480:SF13">
    <property type="entry name" value="BETA-HEXOSAMINIDASE"/>
    <property type="match status" value="1"/>
</dbReference>
<keyword evidence="5" id="KW-0326">Glycosidase</keyword>
<evidence type="ECO:0000313" key="10">
    <source>
        <dbReference type="Proteomes" id="UP001165444"/>
    </source>
</evidence>
<keyword evidence="4 9" id="KW-0378">Hydrolase</keyword>
<dbReference type="InterPro" id="IPR017853">
    <property type="entry name" value="GH"/>
</dbReference>
<protein>
    <recommendedName>
        <fullName evidence="3">beta-N-acetylhexosaminidase</fullName>
        <ecNumber evidence="3">3.2.1.52</ecNumber>
    </recommendedName>
</protein>
<dbReference type="SUPFAM" id="SSF51445">
    <property type="entry name" value="(Trans)glycosidases"/>
    <property type="match status" value="1"/>
</dbReference>
<dbReference type="SUPFAM" id="SSF56601">
    <property type="entry name" value="beta-lactamase/transpeptidase-like"/>
    <property type="match status" value="1"/>
</dbReference>
<dbReference type="Pfam" id="PF00144">
    <property type="entry name" value="Beta-lactamase"/>
    <property type="match status" value="1"/>
</dbReference>
<dbReference type="EMBL" id="JAKZMM010000057">
    <property type="protein sequence ID" value="MCJ2382108.1"/>
    <property type="molecule type" value="Genomic_DNA"/>
</dbReference>
<evidence type="ECO:0000256" key="1">
    <source>
        <dbReference type="ARBA" id="ARBA00001231"/>
    </source>
</evidence>
<dbReference type="SUPFAM" id="SSF52279">
    <property type="entry name" value="Beta-D-glucan exohydrolase, C-terminal domain"/>
    <property type="match status" value="1"/>
</dbReference>
<dbReference type="EC" id="3.2.1.52" evidence="3"/>
<sequence>MKRIVLLIFGWLSVMTGLAADKPTLLTQVDQQKMMAWTDSVFNTLSMDERIGQLFMVIADVKTTNQNMQRLLRYVNELNIGGVLFHKGSPEVQAQLTNRMQEASKVPLLVSLDGEWGLSMRLSGTTRFPKNMMLGAIENDLLIRKYGEEVARQCKEMGIHINFAPDLDVNSNVDNPVIGIRSFGEDPAAVADKGIAYASGLEEGGIMAVAKHFPGHGDTSDDSHETLPVIYHSRARLDSVELFPFKQYIQKGFAGVMTAHLYIPALDKRKNLPSSLSEKVVKGLLQDELGFQGLCFTDALAMKGAGNDKAENPCVKALLAGNDILLAPYAPISDYKAVKEAIEGGIIPMKLVEDKCKKILQYKYVAGLNRYQPIPLKGLSDRLNTAHAAWLAAQLNAEAITLLKNEDDLVPLKKLDQKKIAVLSIGSGVTSDFEETVSKYVKADFFTITRSSSASKIQQIYAKLDKYDLVICAVHTVRIPESQALRKLAERKQLVYAFFTIPYFCKSYKQSIEKAKAVVMGYEGTPLAQQYAAQVIFGGIGAKGKLPVSIPDLYYAGTGIFTEKVRLGYHEPEAVGLNAERLAEISSIAEEGLQAKAYPGCQLLVAKDGWIVYNRAFGSYTYSKEQPVTTESVYDLASASKAAGTLLAVMKAYDEKKFKLTDKISAYIPELKDSNKSNITIRELLFHQSGLVPTINFYTKAMEKGRFKPDLVSSKSSSEYTWKVADGIYLKPSFQDTITQMIKRSKLGPKRYRYSCVNFILLKMMTEEQLLRPMDDVLESAFWAPLGAWHTTYNPLEKMDSVEIVPTEYDKIVRHQLIRGYVHDEAAAFQGGVSGNAGLFSNANDLAKVLQLYLNDGSYGGEQLLSAETVRLFTQTKSPTCRRGLGFDKPATGGKASPCGSLASPSVYGHTGFTGTCFWVDPDQQLIYIFLSNRVYPTRSNNKLSSLSIRTRIQDTIYKAIEKKEL</sequence>
<dbReference type="GO" id="GO:0016787">
    <property type="term" value="F:hydrolase activity"/>
    <property type="evidence" value="ECO:0007669"/>
    <property type="project" value="UniProtKB-KW"/>
</dbReference>
<comment type="catalytic activity">
    <reaction evidence="1">
        <text>Hydrolysis of terminal non-reducing N-acetyl-D-hexosamine residues in N-acetyl-beta-D-hexosaminides.</text>
        <dbReference type="EC" id="3.2.1.52"/>
    </reaction>
</comment>
<dbReference type="Gene3D" id="3.40.50.1700">
    <property type="entry name" value="Glycoside hydrolase family 3 C-terminal domain"/>
    <property type="match status" value="1"/>
</dbReference>
<dbReference type="Gene3D" id="3.20.20.300">
    <property type="entry name" value="Glycoside hydrolase, family 3, N-terminal domain"/>
    <property type="match status" value="1"/>
</dbReference>
<evidence type="ECO:0000259" key="7">
    <source>
        <dbReference type="Pfam" id="PF00144"/>
    </source>
</evidence>
<feature type="signal peptide" evidence="6">
    <location>
        <begin position="1"/>
        <end position="19"/>
    </location>
</feature>